<feature type="compositionally biased region" description="Acidic residues" evidence="1">
    <location>
        <begin position="182"/>
        <end position="191"/>
    </location>
</feature>
<keyword evidence="2" id="KW-0812">Transmembrane</keyword>
<proteinExistence type="predicted"/>
<dbReference type="OrthoDB" id="3874005at2"/>
<evidence type="ECO:0000313" key="4">
    <source>
        <dbReference type="Proteomes" id="UP000598297"/>
    </source>
</evidence>
<keyword evidence="2" id="KW-1133">Transmembrane helix</keyword>
<evidence type="ECO:0000256" key="2">
    <source>
        <dbReference type="SAM" id="Phobius"/>
    </source>
</evidence>
<dbReference type="Proteomes" id="UP000598297">
    <property type="component" value="Unassembled WGS sequence"/>
</dbReference>
<accession>A0A964UUB8</accession>
<feature type="transmembrane region" description="Helical" evidence="2">
    <location>
        <begin position="25"/>
        <end position="47"/>
    </location>
</feature>
<keyword evidence="2" id="KW-0472">Membrane</keyword>
<feature type="transmembrane region" description="Helical" evidence="2">
    <location>
        <begin position="59"/>
        <end position="79"/>
    </location>
</feature>
<keyword evidence="4" id="KW-1185">Reference proteome</keyword>
<sequence length="191" mass="19312">MRTETAFLSPGASMRTARPRTLHPLLWAASAALALGAALCVLGWYGISGERFTARQVPYLASCTLPGAALLVAGAVLLVGGRHALATARVEQLYALLVAADPGAPEADAGVHAPVASSADLLQVPGGTLYHRADCPLVVGKPAAVPADPDGGGLTPCPVCEPGPPDDAPDDRTPPDRAPDDSSPDEAAPES</sequence>
<dbReference type="AlphaFoldDB" id="A0A964UUB8"/>
<organism evidence="3 4">
    <name type="scientific">Streptomyces boluensis</name>
    <dbReference type="NCBI Taxonomy" id="1775135"/>
    <lineage>
        <taxon>Bacteria</taxon>
        <taxon>Bacillati</taxon>
        <taxon>Actinomycetota</taxon>
        <taxon>Actinomycetes</taxon>
        <taxon>Kitasatosporales</taxon>
        <taxon>Streptomycetaceae</taxon>
        <taxon>Streptomyces</taxon>
    </lineage>
</organism>
<name>A0A964UUB8_9ACTN</name>
<dbReference type="EMBL" id="JAAAHS010000118">
    <property type="protein sequence ID" value="NBE53072.1"/>
    <property type="molecule type" value="Genomic_DNA"/>
</dbReference>
<evidence type="ECO:0000256" key="1">
    <source>
        <dbReference type="SAM" id="MobiDB-lite"/>
    </source>
</evidence>
<feature type="region of interest" description="Disordered" evidence="1">
    <location>
        <begin position="144"/>
        <end position="191"/>
    </location>
</feature>
<evidence type="ECO:0000313" key="3">
    <source>
        <dbReference type="EMBL" id="NBE53072.1"/>
    </source>
</evidence>
<reference evidence="3" key="1">
    <citation type="submission" date="2020-01" db="EMBL/GenBank/DDBJ databases">
        <title>Whole-genome analyses of novel actinobacteria.</title>
        <authorList>
            <person name="Sahin N."/>
        </authorList>
    </citation>
    <scope>NUCLEOTIDE SEQUENCE</scope>
    <source>
        <strain evidence="3">YC537</strain>
    </source>
</reference>
<comment type="caution">
    <text evidence="3">The sequence shown here is derived from an EMBL/GenBank/DDBJ whole genome shotgun (WGS) entry which is preliminary data.</text>
</comment>
<protein>
    <submittedName>
        <fullName evidence="3">Uncharacterized protein</fullName>
    </submittedName>
</protein>
<feature type="compositionally biased region" description="Basic and acidic residues" evidence="1">
    <location>
        <begin position="170"/>
        <end position="180"/>
    </location>
</feature>
<gene>
    <name evidence="3" type="ORF">GUY60_16915</name>
</gene>